<dbReference type="GO" id="GO:0005886">
    <property type="term" value="C:plasma membrane"/>
    <property type="evidence" value="ECO:0007669"/>
    <property type="project" value="UniProtKB-SubCell"/>
</dbReference>
<proteinExistence type="predicted"/>
<dbReference type="InterPro" id="IPR017441">
    <property type="entry name" value="Protein_kinase_ATP_BS"/>
</dbReference>
<dbReference type="GO" id="GO:0005524">
    <property type="term" value="F:ATP binding"/>
    <property type="evidence" value="ECO:0007669"/>
    <property type="project" value="UniProtKB-UniRule"/>
</dbReference>
<dbReference type="EC" id="2.7.11.1" evidence="2"/>
<dbReference type="PROSITE" id="PS00107">
    <property type="entry name" value="PROTEIN_KINASE_ATP"/>
    <property type="match status" value="1"/>
</dbReference>
<evidence type="ECO:0000256" key="9">
    <source>
        <dbReference type="ARBA" id="ARBA00023136"/>
    </source>
</evidence>
<evidence type="ECO:0000256" key="4">
    <source>
        <dbReference type="ARBA" id="ARBA00022679"/>
    </source>
</evidence>
<dbReference type="InterPro" id="IPR047117">
    <property type="entry name" value="PERK1-13-like"/>
</dbReference>
<keyword evidence="7 12" id="KW-0067">ATP-binding</keyword>
<comment type="subcellular location">
    <subcellularLocation>
        <location evidence="1">Cell membrane</location>
        <topology evidence="1">Single-pass membrane protein</topology>
    </subcellularLocation>
</comment>
<dbReference type="PANTHER" id="PTHR47982">
    <property type="entry name" value="PROLINE-RICH RECEPTOR-LIKE PROTEIN KINASE PERK4"/>
    <property type="match status" value="1"/>
</dbReference>
<keyword evidence="16" id="KW-1185">Reference proteome</keyword>
<dbReference type="InterPro" id="IPR000719">
    <property type="entry name" value="Prot_kinase_dom"/>
</dbReference>
<dbReference type="InterPro" id="IPR011009">
    <property type="entry name" value="Kinase-like_dom_sf"/>
</dbReference>
<feature type="non-terminal residue" evidence="15">
    <location>
        <position position="104"/>
    </location>
</feature>
<keyword evidence="4" id="KW-0808">Transferase</keyword>
<dbReference type="OrthoDB" id="786588at2759"/>
<organism evidence="15 16">
    <name type="scientific">Dichanthelium oligosanthes</name>
    <dbReference type="NCBI Taxonomy" id="888268"/>
    <lineage>
        <taxon>Eukaryota</taxon>
        <taxon>Viridiplantae</taxon>
        <taxon>Streptophyta</taxon>
        <taxon>Embryophyta</taxon>
        <taxon>Tracheophyta</taxon>
        <taxon>Spermatophyta</taxon>
        <taxon>Magnoliopsida</taxon>
        <taxon>Liliopsida</taxon>
        <taxon>Poales</taxon>
        <taxon>Poaceae</taxon>
        <taxon>PACMAD clade</taxon>
        <taxon>Panicoideae</taxon>
        <taxon>Panicodae</taxon>
        <taxon>Paniceae</taxon>
        <taxon>Dichantheliinae</taxon>
        <taxon>Dichanthelium</taxon>
    </lineage>
</organism>
<evidence type="ECO:0000256" key="13">
    <source>
        <dbReference type="SAM" id="MobiDB-lite"/>
    </source>
</evidence>
<keyword evidence="9" id="KW-0472">Membrane</keyword>
<dbReference type="EMBL" id="LWDX02054450">
    <property type="protein sequence ID" value="OEL19173.1"/>
    <property type="molecule type" value="Genomic_DNA"/>
</dbReference>
<reference evidence="15 16" key="1">
    <citation type="submission" date="2016-09" db="EMBL/GenBank/DDBJ databases">
        <title>The draft genome of Dichanthelium oligosanthes: A C3 panicoid grass species.</title>
        <authorList>
            <person name="Studer A.J."/>
            <person name="Schnable J.C."/>
            <person name="Brutnell T.P."/>
        </authorList>
    </citation>
    <scope>NUCLEOTIDE SEQUENCE [LARGE SCALE GENOMIC DNA]</scope>
    <source>
        <strain evidence="16">cv. Kellogg 1175</strain>
        <tissue evidence="15">Leaf</tissue>
    </source>
</reference>
<evidence type="ECO:0000256" key="10">
    <source>
        <dbReference type="ARBA" id="ARBA00047899"/>
    </source>
</evidence>
<evidence type="ECO:0000256" key="7">
    <source>
        <dbReference type="ARBA" id="ARBA00022840"/>
    </source>
</evidence>
<evidence type="ECO:0000256" key="6">
    <source>
        <dbReference type="ARBA" id="ARBA00022741"/>
    </source>
</evidence>
<feature type="binding site" evidence="12">
    <location>
        <position position="102"/>
    </location>
    <ligand>
        <name>ATP</name>
        <dbReference type="ChEBI" id="CHEBI:30616"/>
    </ligand>
</feature>
<evidence type="ECO:0000256" key="12">
    <source>
        <dbReference type="PROSITE-ProRule" id="PRU10141"/>
    </source>
</evidence>
<evidence type="ECO:0000256" key="3">
    <source>
        <dbReference type="ARBA" id="ARBA00022527"/>
    </source>
</evidence>
<evidence type="ECO:0000256" key="11">
    <source>
        <dbReference type="ARBA" id="ARBA00048679"/>
    </source>
</evidence>
<name>A0A1E5V1Y2_9POAL</name>
<evidence type="ECO:0000256" key="1">
    <source>
        <dbReference type="ARBA" id="ARBA00004162"/>
    </source>
</evidence>
<dbReference type="Gene3D" id="3.30.200.20">
    <property type="entry name" value="Phosphorylase Kinase, domain 1"/>
    <property type="match status" value="1"/>
</dbReference>
<evidence type="ECO:0000313" key="16">
    <source>
        <dbReference type="Proteomes" id="UP000095767"/>
    </source>
</evidence>
<keyword evidence="8" id="KW-1133">Transmembrane helix</keyword>
<comment type="caution">
    <text evidence="15">The sequence shown here is derived from an EMBL/GenBank/DDBJ whole genome shotgun (WGS) entry which is preliminary data.</text>
</comment>
<protein>
    <recommendedName>
        <fullName evidence="2">non-specific serine/threonine protein kinase</fullName>
        <ecNumber evidence="2">2.7.11.1</ecNumber>
    </recommendedName>
</protein>
<keyword evidence="5" id="KW-0812">Transmembrane</keyword>
<evidence type="ECO:0000256" key="5">
    <source>
        <dbReference type="ARBA" id="ARBA00022692"/>
    </source>
</evidence>
<dbReference type="SUPFAM" id="SSF56112">
    <property type="entry name" value="Protein kinase-like (PK-like)"/>
    <property type="match status" value="1"/>
</dbReference>
<feature type="compositionally biased region" description="Polar residues" evidence="13">
    <location>
        <begin position="24"/>
        <end position="36"/>
    </location>
</feature>
<keyword evidence="3" id="KW-0723">Serine/threonine-protein kinase</keyword>
<dbReference type="AlphaFoldDB" id="A0A1E5V1Y2"/>
<dbReference type="GO" id="GO:0004674">
    <property type="term" value="F:protein serine/threonine kinase activity"/>
    <property type="evidence" value="ECO:0007669"/>
    <property type="project" value="UniProtKB-KW"/>
</dbReference>
<evidence type="ECO:0000256" key="2">
    <source>
        <dbReference type="ARBA" id="ARBA00012513"/>
    </source>
</evidence>
<evidence type="ECO:0000313" key="15">
    <source>
        <dbReference type="EMBL" id="OEL19173.1"/>
    </source>
</evidence>
<dbReference type="STRING" id="888268.A0A1E5V1Y2"/>
<comment type="catalytic activity">
    <reaction evidence="11">
        <text>L-seryl-[protein] + ATP = O-phospho-L-seryl-[protein] + ADP + H(+)</text>
        <dbReference type="Rhea" id="RHEA:17989"/>
        <dbReference type="Rhea" id="RHEA-COMP:9863"/>
        <dbReference type="Rhea" id="RHEA-COMP:11604"/>
        <dbReference type="ChEBI" id="CHEBI:15378"/>
        <dbReference type="ChEBI" id="CHEBI:29999"/>
        <dbReference type="ChEBI" id="CHEBI:30616"/>
        <dbReference type="ChEBI" id="CHEBI:83421"/>
        <dbReference type="ChEBI" id="CHEBI:456216"/>
        <dbReference type="EC" id="2.7.11.1"/>
    </reaction>
</comment>
<accession>A0A1E5V1Y2</accession>
<keyword evidence="6 12" id="KW-0547">Nucleotide-binding</keyword>
<gene>
    <name evidence="15" type="ORF">BAE44_0019807</name>
</gene>
<evidence type="ECO:0000256" key="8">
    <source>
        <dbReference type="ARBA" id="ARBA00022989"/>
    </source>
</evidence>
<comment type="catalytic activity">
    <reaction evidence="10">
        <text>L-threonyl-[protein] + ATP = O-phospho-L-threonyl-[protein] + ADP + H(+)</text>
        <dbReference type="Rhea" id="RHEA:46608"/>
        <dbReference type="Rhea" id="RHEA-COMP:11060"/>
        <dbReference type="Rhea" id="RHEA-COMP:11605"/>
        <dbReference type="ChEBI" id="CHEBI:15378"/>
        <dbReference type="ChEBI" id="CHEBI:30013"/>
        <dbReference type="ChEBI" id="CHEBI:30616"/>
        <dbReference type="ChEBI" id="CHEBI:61977"/>
        <dbReference type="ChEBI" id="CHEBI:456216"/>
        <dbReference type="EC" id="2.7.11.1"/>
    </reaction>
</comment>
<feature type="region of interest" description="Disordered" evidence="13">
    <location>
        <begin position="16"/>
        <end position="36"/>
    </location>
</feature>
<dbReference type="PROSITE" id="PS50011">
    <property type="entry name" value="PROTEIN_KINASE_DOM"/>
    <property type="match status" value="1"/>
</dbReference>
<evidence type="ECO:0000259" key="14">
    <source>
        <dbReference type="PROSITE" id="PS50011"/>
    </source>
</evidence>
<dbReference type="Proteomes" id="UP000095767">
    <property type="component" value="Unassembled WGS sequence"/>
</dbReference>
<keyword evidence="15" id="KW-0418">Kinase</keyword>
<sequence length="104" mass="11362">MAALVVTLYKLRRPRESKTEEIQTGHSDSLPSSTSISWKLSGSREPLSINLAIFENPLRKLTYAHLHEATNGFSSEALIGTGGFGEVYKAKLKDGSVVAVKKLM</sequence>
<feature type="domain" description="Protein kinase" evidence="14">
    <location>
        <begin position="73"/>
        <end position="104"/>
    </location>
</feature>